<evidence type="ECO:0000259" key="2">
    <source>
        <dbReference type="PROSITE" id="PS50240"/>
    </source>
</evidence>
<proteinExistence type="predicted"/>
<feature type="domain" description="Peptidase S1" evidence="2">
    <location>
        <begin position="23"/>
        <end position="223"/>
    </location>
</feature>
<dbReference type="PRINTS" id="PR00722">
    <property type="entry name" value="CHYMOTRYPSIN"/>
</dbReference>
<dbReference type="RefSeq" id="WP_354011832.1">
    <property type="nucleotide sequence ID" value="NZ_JBEPMU010000001.1"/>
</dbReference>
<dbReference type="Pfam" id="PF00089">
    <property type="entry name" value="Trypsin"/>
    <property type="match status" value="1"/>
</dbReference>
<dbReference type="PROSITE" id="PS50240">
    <property type="entry name" value="TRYPSIN_DOM"/>
    <property type="match status" value="1"/>
</dbReference>
<name>A0ABV2JNA6_9GAMM</name>
<dbReference type="InterPro" id="IPR001314">
    <property type="entry name" value="Peptidase_S1A"/>
</dbReference>
<reference evidence="3 4" key="1">
    <citation type="submission" date="2024-06" db="EMBL/GenBank/DDBJ databases">
        <title>Sorghum-associated microbial communities from plants grown in Nebraska, USA.</title>
        <authorList>
            <person name="Schachtman D."/>
        </authorList>
    </citation>
    <scope>NUCLEOTIDE SEQUENCE [LARGE SCALE GENOMIC DNA]</scope>
    <source>
        <strain evidence="3 4">1073</strain>
    </source>
</reference>
<dbReference type="InterPro" id="IPR009003">
    <property type="entry name" value="Peptidase_S1_PA"/>
</dbReference>
<dbReference type="InterPro" id="IPR001254">
    <property type="entry name" value="Trypsin_dom"/>
</dbReference>
<feature type="chain" id="PRO_5045256742" description="Peptidase S1 domain-containing protein" evidence="1">
    <location>
        <begin position="22"/>
        <end position="223"/>
    </location>
</feature>
<feature type="signal peptide" evidence="1">
    <location>
        <begin position="1"/>
        <end position="21"/>
    </location>
</feature>
<dbReference type="SUPFAM" id="SSF50494">
    <property type="entry name" value="Trypsin-like serine proteases"/>
    <property type="match status" value="1"/>
</dbReference>
<sequence>MRFKAIGLAIAVAAIFCTAKAQTIGQTREPLVSPTLTSLADQEKFGLVTLPGCSGTLIRNDWVITAAHCVENAGAAVSPGSITVSANFGGGQSHKGMQIIRFRPADIAIVQTDRPFTVHGSTVGVQRQLDTFGIYPKDIGQQVIVFGRGIDAFATRQGGADVPAHSDGQYRQGTSTIASVKYQVFSVANGTTPHAAGDSGGGIFRASDGELIGVHSSSKALGR</sequence>
<evidence type="ECO:0000313" key="4">
    <source>
        <dbReference type="Proteomes" id="UP001549184"/>
    </source>
</evidence>
<organism evidence="3 4">
    <name type="scientific">Dyella japonica</name>
    <dbReference type="NCBI Taxonomy" id="231455"/>
    <lineage>
        <taxon>Bacteria</taxon>
        <taxon>Pseudomonadati</taxon>
        <taxon>Pseudomonadota</taxon>
        <taxon>Gammaproteobacteria</taxon>
        <taxon>Lysobacterales</taxon>
        <taxon>Rhodanobacteraceae</taxon>
        <taxon>Dyella</taxon>
    </lineage>
</organism>
<dbReference type="PROSITE" id="PS00134">
    <property type="entry name" value="TRYPSIN_HIS"/>
    <property type="match status" value="1"/>
</dbReference>
<accession>A0ABV2JNA6</accession>
<evidence type="ECO:0000256" key="1">
    <source>
        <dbReference type="SAM" id="SignalP"/>
    </source>
</evidence>
<dbReference type="InterPro" id="IPR043504">
    <property type="entry name" value="Peptidase_S1_PA_chymotrypsin"/>
</dbReference>
<dbReference type="EMBL" id="JBEPMU010000001">
    <property type="protein sequence ID" value="MET3650321.1"/>
    <property type="molecule type" value="Genomic_DNA"/>
</dbReference>
<protein>
    <recommendedName>
        <fullName evidence="2">Peptidase S1 domain-containing protein</fullName>
    </recommendedName>
</protein>
<comment type="caution">
    <text evidence="3">The sequence shown here is derived from an EMBL/GenBank/DDBJ whole genome shotgun (WGS) entry which is preliminary data.</text>
</comment>
<dbReference type="InterPro" id="IPR018114">
    <property type="entry name" value="TRYPSIN_HIS"/>
</dbReference>
<keyword evidence="1" id="KW-0732">Signal</keyword>
<dbReference type="Gene3D" id="2.40.10.10">
    <property type="entry name" value="Trypsin-like serine proteases"/>
    <property type="match status" value="1"/>
</dbReference>
<keyword evidence="4" id="KW-1185">Reference proteome</keyword>
<dbReference type="Proteomes" id="UP001549184">
    <property type="component" value="Unassembled WGS sequence"/>
</dbReference>
<evidence type="ECO:0000313" key="3">
    <source>
        <dbReference type="EMBL" id="MET3650321.1"/>
    </source>
</evidence>
<gene>
    <name evidence="3" type="ORF">ABIC75_000023</name>
</gene>